<evidence type="ECO:0000256" key="2">
    <source>
        <dbReference type="SAM" id="MobiDB-lite"/>
    </source>
</evidence>
<dbReference type="PIRSF" id="PIRSF015730">
    <property type="entry name" value="TFAR19"/>
    <property type="match status" value="1"/>
</dbReference>
<feature type="compositionally biased region" description="Basic and acidic residues" evidence="2">
    <location>
        <begin position="9"/>
        <end position="18"/>
    </location>
</feature>
<proteinExistence type="inferred from homology"/>
<accession>A0ABY8CDW6</accession>
<name>A0ABY8CDW6_9ARCH</name>
<comment type="similarity">
    <text evidence="1">Belongs to the PDCD5 family.</text>
</comment>
<keyword evidence="4" id="KW-1185">Reference proteome</keyword>
<evidence type="ECO:0000256" key="1">
    <source>
        <dbReference type="ARBA" id="ARBA00010490"/>
    </source>
</evidence>
<dbReference type="GeneID" id="98290424"/>
<dbReference type="PANTHER" id="PTHR10840:SF0">
    <property type="entry name" value="PROGRAMMED CELL DEATH PROTEIN 5"/>
    <property type="match status" value="1"/>
</dbReference>
<dbReference type="Proteomes" id="UP001218034">
    <property type="component" value="Chromosome"/>
</dbReference>
<dbReference type="Gene3D" id="1.10.8.140">
    <property type="entry name" value="PDCD5-like"/>
    <property type="match status" value="1"/>
</dbReference>
<dbReference type="InterPro" id="IPR036883">
    <property type="entry name" value="PDCD5-like_sf"/>
</dbReference>
<feature type="region of interest" description="Disordered" evidence="2">
    <location>
        <begin position="1"/>
        <end position="54"/>
    </location>
</feature>
<dbReference type="GO" id="GO:0003677">
    <property type="term" value="F:DNA binding"/>
    <property type="evidence" value="ECO:0007669"/>
    <property type="project" value="UniProtKB-KW"/>
</dbReference>
<keyword evidence="3" id="KW-0238">DNA-binding</keyword>
<feature type="compositionally biased region" description="Polar residues" evidence="2">
    <location>
        <begin position="30"/>
        <end position="51"/>
    </location>
</feature>
<sequence length="110" mass="12662">MSDSEDELEKLREQKREQLQNQDGEDQAEQQRQQIKNQASKYLTSEAQSRLGNIRAADPEKASAIEMQLAQMGRAGRVKENSVTDERLKNILEQLSNEQSKNQGSIKFRR</sequence>
<protein>
    <submittedName>
        <fullName evidence="3">DNA-binding TFAR19-related protein, PDSD5 family</fullName>
    </submittedName>
</protein>
<dbReference type="Pfam" id="PF01984">
    <property type="entry name" value="dsDNA_bind"/>
    <property type="match status" value="1"/>
</dbReference>
<organism evidence="3 4">
    <name type="scientific">Candidatus Nanohalococcus occultus</name>
    <dbReference type="NCBI Taxonomy" id="2978047"/>
    <lineage>
        <taxon>Archaea</taxon>
        <taxon>Candidatus Nanohalarchaeota</taxon>
        <taxon>Candidatus Nanohalarchaeota incertae sedis</taxon>
        <taxon>Candidatus Nanohalococcus</taxon>
    </lineage>
</organism>
<dbReference type="EMBL" id="CP104395">
    <property type="protein sequence ID" value="WEL19411.1"/>
    <property type="molecule type" value="Genomic_DNA"/>
</dbReference>
<dbReference type="RefSeq" id="WP_347722281.1">
    <property type="nucleotide sequence ID" value="NZ_CP104395.1"/>
</dbReference>
<evidence type="ECO:0000313" key="4">
    <source>
        <dbReference type="Proteomes" id="UP001218034"/>
    </source>
</evidence>
<reference evidence="3 4" key="1">
    <citation type="submission" date="2022-09" db="EMBL/GenBank/DDBJ databases">
        <title>Xylan utilization by haloarchaea-nanohaloarchaea associations.</title>
        <authorList>
            <person name="Yakimov M."/>
        </authorList>
    </citation>
    <scope>NUCLEOTIDE SEQUENCE [LARGE SCALE GENOMIC DNA]</scope>
    <source>
        <strain evidence="3 4">SVXNc</strain>
    </source>
</reference>
<gene>
    <name evidence="3" type="primary">pdcd5</name>
    <name evidence="3" type="ORF">SVXNc_0387</name>
</gene>
<dbReference type="PANTHER" id="PTHR10840">
    <property type="entry name" value="PROGRAMMED CELL DEATH PROTEIN 5"/>
    <property type="match status" value="1"/>
</dbReference>
<evidence type="ECO:0000313" key="3">
    <source>
        <dbReference type="EMBL" id="WEL19411.1"/>
    </source>
</evidence>
<dbReference type="SUPFAM" id="SSF46950">
    <property type="entry name" value="Double-stranded DNA-binding domain"/>
    <property type="match status" value="1"/>
</dbReference>
<dbReference type="InterPro" id="IPR002836">
    <property type="entry name" value="PDCD5-like"/>
</dbReference>